<gene>
    <name evidence="2" type="ORF">FRZ44_07310</name>
</gene>
<dbReference type="AlphaFoldDB" id="A0A5J6MEK6"/>
<reference evidence="2 3" key="1">
    <citation type="submission" date="2019-08" db="EMBL/GenBank/DDBJ databases">
        <title>Hyperibacter terrae gen. nov., sp. nov. and Hyperibacter viscosus sp. nov., two new members in the family Rhodospirillaceae isolated from the rhizosphere of Hypericum perforatum.</title>
        <authorList>
            <person name="Noviana Z."/>
        </authorList>
    </citation>
    <scope>NUCLEOTIDE SEQUENCE [LARGE SCALE GENOMIC DNA]</scope>
    <source>
        <strain evidence="2 3">R5913</strain>
    </source>
</reference>
<evidence type="ECO:0000256" key="1">
    <source>
        <dbReference type="SAM" id="MobiDB-lite"/>
    </source>
</evidence>
<dbReference type="EMBL" id="CP042906">
    <property type="protein sequence ID" value="QEX15447.1"/>
    <property type="molecule type" value="Genomic_DNA"/>
</dbReference>
<evidence type="ECO:0000313" key="2">
    <source>
        <dbReference type="EMBL" id="QEX15447.1"/>
    </source>
</evidence>
<evidence type="ECO:0000313" key="3">
    <source>
        <dbReference type="Proteomes" id="UP000326202"/>
    </source>
</evidence>
<evidence type="ECO:0008006" key="4">
    <source>
        <dbReference type="Google" id="ProtNLM"/>
    </source>
</evidence>
<dbReference type="Proteomes" id="UP000326202">
    <property type="component" value="Chromosome"/>
</dbReference>
<feature type="region of interest" description="Disordered" evidence="1">
    <location>
        <begin position="36"/>
        <end position="67"/>
    </location>
</feature>
<sequence length="121" mass="13083">MCRPSSSTGPSSLAGHGRALALLLLPLLAACGPDAKTPGWTFAPTEPPPPAEQELVPPPPEGAGDSAVWEFGHWHREGQEYTWVPGHYVQPSNDTAVGSNGRWVYTGNHQWIWIPGHVQKE</sequence>
<name>A0A5J6MEK6_9PROT</name>
<dbReference type="KEGG" id="htq:FRZ44_07310"/>
<organism evidence="2 3">
    <name type="scientific">Hypericibacter terrae</name>
    <dbReference type="NCBI Taxonomy" id="2602015"/>
    <lineage>
        <taxon>Bacteria</taxon>
        <taxon>Pseudomonadati</taxon>
        <taxon>Pseudomonadota</taxon>
        <taxon>Alphaproteobacteria</taxon>
        <taxon>Rhodospirillales</taxon>
        <taxon>Dongiaceae</taxon>
        <taxon>Hypericibacter</taxon>
    </lineage>
</organism>
<proteinExistence type="predicted"/>
<dbReference type="PROSITE" id="PS51257">
    <property type="entry name" value="PROKAR_LIPOPROTEIN"/>
    <property type="match status" value="1"/>
</dbReference>
<accession>A0A5J6MEK6</accession>
<protein>
    <recommendedName>
        <fullName evidence="4">Lipoprotein</fullName>
    </recommendedName>
</protein>
<keyword evidence="3" id="KW-1185">Reference proteome</keyword>
<feature type="compositionally biased region" description="Pro residues" evidence="1">
    <location>
        <begin position="45"/>
        <end position="61"/>
    </location>
</feature>